<evidence type="ECO:0000256" key="1">
    <source>
        <dbReference type="SAM" id="MobiDB-lite"/>
    </source>
</evidence>
<comment type="caution">
    <text evidence="2">The sequence shown here is derived from an EMBL/GenBank/DDBJ whole genome shotgun (WGS) entry which is preliminary data.</text>
</comment>
<feature type="region of interest" description="Disordered" evidence="1">
    <location>
        <begin position="94"/>
        <end position="114"/>
    </location>
</feature>
<gene>
    <name evidence="2" type="ORF">PECUL_23A008051</name>
</gene>
<dbReference type="Proteomes" id="UP001295444">
    <property type="component" value="Unassembled WGS sequence"/>
</dbReference>
<feature type="non-terminal residue" evidence="2">
    <location>
        <position position="1"/>
    </location>
</feature>
<proteinExistence type="predicted"/>
<accession>A0AAD1WZY4</accession>
<sequence length="114" mass="12246">GPLSLSSSWSWVVDPYSNCLSAHGVQMYPLAQHAPESCEGEIQLSEGIGSVLAGSFSTRGVRHYKIVPEFRMLDVATASACKVFDWVSGVRIGITPADPKGTGRDSSRTARQPH</sequence>
<evidence type="ECO:0000313" key="3">
    <source>
        <dbReference type="Proteomes" id="UP001295444"/>
    </source>
</evidence>
<dbReference type="EMBL" id="CAKOES020000133">
    <property type="protein sequence ID" value="CAH2329965.1"/>
    <property type="molecule type" value="Genomic_DNA"/>
</dbReference>
<protein>
    <submittedName>
        <fullName evidence="2">Uncharacterized protein</fullName>
    </submittedName>
</protein>
<reference evidence="2" key="1">
    <citation type="submission" date="2022-03" db="EMBL/GenBank/DDBJ databases">
        <authorList>
            <person name="Alioto T."/>
            <person name="Alioto T."/>
            <person name="Gomez Garrido J."/>
        </authorList>
    </citation>
    <scope>NUCLEOTIDE SEQUENCE</scope>
</reference>
<dbReference type="AlphaFoldDB" id="A0AAD1WZY4"/>
<keyword evidence="3" id="KW-1185">Reference proteome</keyword>
<organism evidence="2 3">
    <name type="scientific">Pelobates cultripes</name>
    <name type="common">Western spadefoot toad</name>
    <dbReference type="NCBI Taxonomy" id="61616"/>
    <lineage>
        <taxon>Eukaryota</taxon>
        <taxon>Metazoa</taxon>
        <taxon>Chordata</taxon>
        <taxon>Craniata</taxon>
        <taxon>Vertebrata</taxon>
        <taxon>Euteleostomi</taxon>
        <taxon>Amphibia</taxon>
        <taxon>Batrachia</taxon>
        <taxon>Anura</taxon>
        <taxon>Pelobatoidea</taxon>
        <taxon>Pelobatidae</taxon>
        <taxon>Pelobates</taxon>
    </lineage>
</organism>
<evidence type="ECO:0000313" key="2">
    <source>
        <dbReference type="EMBL" id="CAH2329965.1"/>
    </source>
</evidence>
<name>A0AAD1WZY4_PELCU</name>